<dbReference type="PRINTS" id="PR00364">
    <property type="entry name" value="DISEASERSIST"/>
</dbReference>
<dbReference type="SUPFAM" id="SSF52058">
    <property type="entry name" value="L domain-like"/>
    <property type="match status" value="1"/>
</dbReference>
<dbReference type="InterPro" id="IPR055414">
    <property type="entry name" value="LRR_R13L4/SHOC2-like"/>
</dbReference>
<reference evidence="11 12" key="1">
    <citation type="submission" date="2024-11" db="EMBL/GenBank/DDBJ databases">
        <title>A near-complete genome assembly of Cinchona calisaya.</title>
        <authorList>
            <person name="Lian D.C."/>
            <person name="Zhao X.W."/>
            <person name="Wei L."/>
        </authorList>
    </citation>
    <scope>NUCLEOTIDE SEQUENCE [LARGE SCALE GENOMIC DNA]</scope>
    <source>
        <tissue evidence="11">Nenye</tissue>
    </source>
</reference>
<dbReference type="InterPro" id="IPR027417">
    <property type="entry name" value="P-loop_NTPase"/>
</dbReference>
<dbReference type="Proteomes" id="UP001630127">
    <property type="component" value="Unassembled WGS sequence"/>
</dbReference>
<evidence type="ECO:0000259" key="7">
    <source>
        <dbReference type="Pfam" id="PF00931"/>
    </source>
</evidence>
<dbReference type="InterPro" id="IPR038005">
    <property type="entry name" value="RX-like_CC"/>
</dbReference>
<dbReference type="PANTHER" id="PTHR23155">
    <property type="entry name" value="DISEASE RESISTANCE PROTEIN RP"/>
    <property type="match status" value="1"/>
</dbReference>
<protein>
    <recommendedName>
        <fullName evidence="13">AAA+ ATPase domain-containing protein</fullName>
    </recommendedName>
</protein>
<dbReference type="Gene3D" id="1.20.5.4130">
    <property type="match status" value="1"/>
</dbReference>
<dbReference type="Gene3D" id="1.10.10.10">
    <property type="entry name" value="Winged helix-like DNA-binding domain superfamily/Winged helix DNA-binding domain"/>
    <property type="match status" value="1"/>
</dbReference>
<dbReference type="Pfam" id="PF00931">
    <property type="entry name" value="NB-ARC"/>
    <property type="match status" value="1"/>
</dbReference>
<evidence type="ECO:0000256" key="3">
    <source>
        <dbReference type="ARBA" id="ARBA00022737"/>
    </source>
</evidence>
<evidence type="ECO:0000256" key="5">
    <source>
        <dbReference type="ARBA" id="ARBA00022821"/>
    </source>
</evidence>
<dbReference type="PANTHER" id="PTHR23155:SF1185">
    <property type="entry name" value="DISEASE RESISTANCE RPP8-LIKE PROTEIN 3-RELATED"/>
    <property type="match status" value="1"/>
</dbReference>
<dbReference type="InterPro" id="IPR002182">
    <property type="entry name" value="NB-ARC"/>
</dbReference>
<keyword evidence="6" id="KW-0067">ATP-binding</keyword>
<proteinExistence type="inferred from homology"/>
<evidence type="ECO:0000256" key="2">
    <source>
        <dbReference type="ARBA" id="ARBA00022614"/>
    </source>
</evidence>
<dbReference type="InterPro" id="IPR032675">
    <property type="entry name" value="LRR_dom_sf"/>
</dbReference>
<keyword evidence="3" id="KW-0677">Repeat</keyword>
<organism evidence="11 12">
    <name type="scientific">Cinchona calisaya</name>
    <dbReference type="NCBI Taxonomy" id="153742"/>
    <lineage>
        <taxon>Eukaryota</taxon>
        <taxon>Viridiplantae</taxon>
        <taxon>Streptophyta</taxon>
        <taxon>Embryophyta</taxon>
        <taxon>Tracheophyta</taxon>
        <taxon>Spermatophyta</taxon>
        <taxon>Magnoliopsida</taxon>
        <taxon>eudicotyledons</taxon>
        <taxon>Gunneridae</taxon>
        <taxon>Pentapetalae</taxon>
        <taxon>asterids</taxon>
        <taxon>lamiids</taxon>
        <taxon>Gentianales</taxon>
        <taxon>Rubiaceae</taxon>
        <taxon>Cinchonoideae</taxon>
        <taxon>Cinchoneae</taxon>
        <taxon>Cinchona</taxon>
    </lineage>
</organism>
<dbReference type="InterPro" id="IPR042197">
    <property type="entry name" value="Apaf_helical"/>
</dbReference>
<dbReference type="FunFam" id="1.10.10.10:FF:000322">
    <property type="entry name" value="Probable disease resistance protein At1g63360"/>
    <property type="match status" value="1"/>
</dbReference>
<dbReference type="Gene3D" id="3.40.50.300">
    <property type="entry name" value="P-loop containing nucleotide triphosphate hydrolases"/>
    <property type="match status" value="1"/>
</dbReference>
<sequence length="944" mass="108045">MSEAAVSIAVGIIRDLLVEEAKFLSGVTNQVQEVGRELKRMQCFLRDADTRENTDETIRNWLREIMALTYRAEDVVETFAVEVASKRGKGVKKVLKRLTCLFCEGRSLHNIGLEIEQVKTDISNLTASLESYNIKSISEGDSESSSSKTVNYKWARQTYAHEDEEYFVGMEEDIRKLVLLLVGNQRHHSIISIWGMGGLGKTTIARKIYKHGDVQRCFVRFAWVCITQNAQIRGILEDILMQFFPEKKEEVKNMEERELVQLAYRVQKEIKCLVVLDDIWSMLDWENLSHAFPVVGGNSKILLTTRTEEIAKIGLSYQLRCLTEGESWDLLKNIAFSRKTTVEDLKIEPKLEAVGIKMVRKCGCLPLAISVLGGILKDKDSLNDWISVNENIDLFLNNGDGSEERSDGRAVARVLSLSYDVLPYHLKPCFLYLGSFREDENINVEQLFLLWIGEGMVSSQHRRSGETLMDVAERYLNELRQRSMVQVQVDELSSFRRFSSCHLHDMMREFCLKKVKEDEFIEVIDFRGIKKTPLDSFSLGNDVVNRLVIHINGEVEAPAHAASLLEDYKQLRSLIFRNSEVRVRGKKIIWQKEMINYENFKSLRVLKFEGYDFGGQKLPEGLGKLIHLRLLSLKFCILGELPSSIFNLPFLQTLDLRVLFGFKIPNVLGKTKRLRHLYLSTTPPNTGEVREKLRLHGLGELEILDGFNSLSHEIGDLQEFSNLRSLNASVADNKSLSIIIDHMSTIWRNLNENMLAIREPVSFSSEDGNVVLRKILSCGNLHFLSISATIIRFPPYEEHFLQGLVELNLARTQIHEDPMQTFEKLPQLRLLKLLSESYVGKELICHEFGFPQLRHLYLFSLPNLLGWRVDKGAMPNLSSLEISKCSVLEMIPDGLKYVAGLKALTVDEMPFVFVNRIKVVDGREGEDFDKIRHIPSVTIRRPHE</sequence>
<keyword evidence="2" id="KW-0433">Leucine-rich repeat</keyword>
<dbReference type="InterPro" id="IPR036388">
    <property type="entry name" value="WH-like_DNA-bd_sf"/>
</dbReference>
<dbReference type="CDD" id="cd14798">
    <property type="entry name" value="RX-CC_like"/>
    <property type="match status" value="1"/>
</dbReference>
<dbReference type="Gene3D" id="1.10.8.430">
    <property type="entry name" value="Helical domain of apoptotic protease-activating factors"/>
    <property type="match status" value="1"/>
</dbReference>
<evidence type="ECO:0000313" key="11">
    <source>
        <dbReference type="EMBL" id="KAL3506666.1"/>
    </source>
</evidence>
<dbReference type="Pfam" id="PF23598">
    <property type="entry name" value="LRR_14"/>
    <property type="match status" value="1"/>
</dbReference>
<gene>
    <name evidence="11" type="ORF">ACH5RR_032048</name>
</gene>
<dbReference type="InterPro" id="IPR044974">
    <property type="entry name" value="Disease_R_plants"/>
</dbReference>
<dbReference type="AlphaFoldDB" id="A0ABD2YIY2"/>
<dbReference type="SUPFAM" id="SSF52540">
    <property type="entry name" value="P-loop containing nucleoside triphosphate hydrolases"/>
    <property type="match status" value="1"/>
</dbReference>
<dbReference type="Gene3D" id="3.80.10.10">
    <property type="entry name" value="Ribonuclease Inhibitor"/>
    <property type="match status" value="2"/>
</dbReference>
<dbReference type="InterPro" id="IPR058922">
    <property type="entry name" value="WHD_DRP"/>
</dbReference>
<evidence type="ECO:0000256" key="1">
    <source>
        <dbReference type="ARBA" id="ARBA00008894"/>
    </source>
</evidence>
<comment type="caution">
    <text evidence="11">The sequence shown here is derived from an EMBL/GenBank/DDBJ whole genome shotgun (WGS) entry which is preliminary data.</text>
</comment>
<keyword evidence="4" id="KW-0547">Nucleotide-binding</keyword>
<evidence type="ECO:0000259" key="9">
    <source>
        <dbReference type="Pfam" id="PF23559"/>
    </source>
</evidence>
<evidence type="ECO:0008006" key="13">
    <source>
        <dbReference type="Google" id="ProtNLM"/>
    </source>
</evidence>
<evidence type="ECO:0000256" key="4">
    <source>
        <dbReference type="ARBA" id="ARBA00022741"/>
    </source>
</evidence>
<evidence type="ECO:0000313" key="12">
    <source>
        <dbReference type="Proteomes" id="UP001630127"/>
    </source>
</evidence>
<dbReference type="Pfam" id="PF18052">
    <property type="entry name" value="Rx_N"/>
    <property type="match status" value="1"/>
</dbReference>
<feature type="domain" description="Disease resistance protein winged helix" evidence="9">
    <location>
        <begin position="436"/>
        <end position="510"/>
    </location>
</feature>
<accession>A0ABD2YIY2</accession>
<dbReference type="InterPro" id="IPR041118">
    <property type="entry name" value="Rx_N"/>
</dbReference>
<keyword evidence="5" id="KW-0611">Plant defense</keyword>
<dbReference type="EMBL" id="JBJUIK010000013">
    <property type="protein sequence ID" value="KAL3506666.1"/>
    <property type="molecule type" value="Genomic_DNA"/>
</dbReference>
<evidence type="ECO:0000259" key="8">
    <source>
        <dbReference type="Pfam" id="PF18052"/>
    </source>
</evidence>
<name>A0ABD2YIY2_9GENT</name>
<keyword evidence="12" id="KW-1185">Reference proteome</keyword>
<evidence type="ECO:0000256" key="6">
    <source>
        <dbReference type="ARBA" id="ARBA00022840"/>
    </source>
</evidence>
<evidence type="ECO:0000259" key="10">
    <source>
        <dbReference type="Pfam" id="PF23598"/>
    </source>
</evidence>
<feature type="domain" description="Disease resistance N-terminal" evidence="8">
    <location>
        <begin position="5"/>
        <end position="90"/>
    </location>
</feature>
<feature type="domain" description="Disease resistance R13L4/SHOC-2-like LRR" evidence="10">
    <location>
        <begin position="593"/>
        <end position="890"/>
    </location>
</feature>
<dbReference type="FunFam" id="3.40.50.300:FF:001091">
    <property type="entry name" value="Probable disease resistance protein At1g61300"/>
    <property type="match status" value="1"/>
</dbReference>
<feature type="domain" description="NB-ARC" evidence="7">
    <location>
        <begin position="171"/>
        <end position="339"/>
    </location>
</feature>
<comment type="similarity">
    <text evidence="1">Belongs to the disease resistance NB-LRR family.</text>
</comment>
<dbReference type="Pfam" id="PF23559">
    <property type="entry name" value="WHD_DRP"/>
    <property type="match status" value="1"/>
</dbReference>
<dbReference type="GO" id="GO:0005524">
    <property type="term" value="F:ATP binding"/>
    <property type="evidence" value="ECO:0007669"/>
    <property type="project" value="UniProtKB-KW"/>
</dbReference>
<dbReference type="GO" id="GO:0051607">
    <property type="term" value="P:defense response to virus"/>
    <property type="evidence" value="ECO:0007669"/>
    <property type="project" value="UniProtKB-ARBA"/>
</dbReference>